<evidence type="ECO:0000313" key="7">
    <source>
        <dbReference type="EMBL" id="VDK35179.1"/>
    </source>
</evidence>
<comment type="subunit">
    <text evidence="6">Part of the multisubunit transport protein particle (TRAPP) complex.</text>
</comment>
<dbReference type="GO" id="GO:0005794">
    <property type="term" value="C:Golgi apparatus"/>
    <property type="evidence" value="ECO:0007669"/>
    <property type="project" value="UniProtKB-SubCell"/>
</dbReference>
<dbReference type="PANTHER" id="PTHR23249:SF16">
    <property type="entry name" value="TRAFFICKING PROTEIN PARTICLE COMPLEX SUBUNIT 1"/>
    <property type="match status" value="1"/>
</dbReference>
<dbReference type="Pfam" id="PF04099">
    <property type="entry name" value="Sybindin"/>
    <property type="match status" value="1"/>
</dbReference>
<keyword evidence="4 6" id="KW-0333">Golgi apparatus</keyword>
<keyword evidence="8" id="KW-1185">Reference proteome</keyword>
<keyword evidence="3 6" id="KW-0931">ER-Golgi transport</keyword>
<dbReference type="WBParaSite" id="TASK_0000549001-mRNA-1">
    <property type="protein sequence ID" value="TASK_0000549001-mRNA-1"/>
    <property type="gene ID" value="TASK_0000549001"/>
</dbReference>
<evidence type="ECO:0000256" key="6">
    <source>
        <dbReference type="RuleBase" id="RU366065"/>
    </source>
</evidence>
<reference evidence="9" key="1">
    <citation type="submission" date="2017-02" db="UniProtKB">
        <authorList>
            <consortium name="WormBaseParasite"/>
        </authorList>
    </citation>
    <scope>IDENTIFICATION</scope>
</reference>
<dbReference type="GO" id="GO:0030008">
    <property type="term" value="C:TRAPP complex"/>
    <property type="evidence" value="ECO:0007669"/>
    <property type="project" value="UniProtKB-UniRule"/>
</dbReference>
<accession>A0A0R3W5S5</accession>
<keyword evidence="1 6" id="KW-0813">Transport</keyword>
<dbReference type="SMART" id="SM01399">
    <property type="entry name" value="Sybindin"/>
    <property type="match status" value="1"/>
</dbReference>
<name>A0A0R3W5S5_TAEAS</name>
<organism evidence="9">
    <name type="scientific">Taenia asiatica</name>
    <name type="common">Asian tapeworm</name>
    <dbReference type="NCBI Taxonomy" id="60517"/>
    <lineage>
        <taxon>Eukaryota</taxon>
        <taxon>Metazoa</taxon>
        <taxon>Spiralia</taxon>
        <taxon>Lophotrochozoa</taxon>
        <taxon>Platyhelminthes</taxon>
        <taxon>Cestoda</taxon>
        <taxon>Eucestoda</taxon>
        <taxon>Cyclophyllidea</taxon>
        <taxon>Taeniidae</taxon>
        <taxon>Taenia</taxon>
    </lineage>
</organism>
<dbReference type="AlphaFoldDB" id="A0A0R3W5S5"/>
<dbReference type="EMBL" id="UYRS01018419">
    <property type="protein sequence ID" value="VDK35179.1"/>
    <property type="molecule type" value="Genomic_DNA"/>
</dbReference>
<dbReference type="InterPro" id="IPR007233">
    <property type="entry name" value="TRAPPC"/>
</dbReference>
<dbReference type="PANTHER" id="PTHR23249">
    <property type="entry name" value="TRAFFICKING PROTEIN PARTICLE COMPLEX SUBUNIT"/>
    <property type="match status" value="1"/>
</dbReference>
<dbReference type="InterPro" id="IPR011012">
    <property type="entry name" value="Longin-like_dom_sf"/>
</dbReference>
<comment type="subcellular location">
    <subcellularLocation>
        <location evidence="6">Endoplasmic reticulum</location>
    </subcellularLocation>
    <subcellularLocation>
        <location evidence="6">Golgi apparatus</location>
        <location evidence="6">cis-Golgi network</location>
    </subcellularLocation>
</comment>
<evidence type="ECO:0000256" key="1">
    <source>
        <dbReference type="ARBA" id="ARBA00022448"/>
    </source>
</evidence>
<dbReference type="Gene3D" id="3.30.450.70">
    <property type="match status" value="1"/>
</dbReference>
<comment type="similarity">
    <text evidence="5">Belongs to the TRAPP small subunits family. BET5 subfamily.</text>
</comment>
<dbReference type="GO" id="GO:0005783">
    <property type="term" value="C:endoplasmic reticulum"/>
    <property type="evidence" value="ECO:0007669"/>
    <property type="project" value="UniProtKB-SubCell"/>
</dbReference>
<keyword evidence="2 6" id="KW-0256">Endoplasmic reticulum</keyword>
<evidence type="ECO:0000256" key="5">
    <source>
        <dbReference type="ARBA" id="ARBA00038167"/>
    </source>
</evidence>
<gene>
    <name evidence="7" type="ORF">TASK_LOCUS5491</name>
</gene>
<sequence length="137" mass="15440">MKLLNMYIFDGHGNNVLYKEWAKLKLTNTKENDAKLIQGMLVGLKAVCSKLSPLESGICSLSYKTNKYRLHYFEGPTGLKIVLTSDAASSPILQDLENVYRMYVEYVVKSPGYDPSAAVTSTLFSQKLEEWAQNLSY</sequence>
<dbReference type="OrthoDB" id="246406at2759"/>
<dbReference type="STRING" id="60517.A0A0R3W5S5"/>
<evidence type="ECO:0000256" key="4">
    <source>
        <dbReference type="ARBA" id="ARBA00023034"/>
    </source>
</evidence>
<dbReference type="Proteomes" id="UP000282613">
    <property type="component" value="Unassembled WGS sequence"/>
</dbReference>
<protein>
    <recommendedName>
        <fullName evidence="6">Trafficking protein particle complex subunit</fullName>
    </recommendedName>
</protein>
<dbReference type="GO" id="GO:0006888">
    <property type="term" value="P:endoplasmic reticulum to Golgi vesicle-mediated transport"/>
    <property type="evidence" value="ECO:0007669"/>
    <property type="project" value="UniProtKB-UniRule"/>
</dbReference>
<evidence type="ECO:0000313" key="8">
    <source>
        <dbReference type="Proteomes" id="UP000282613"/>
    </source>
</evidence>
<proteinExistence type="inferred from homology"/>
<evidence type="ECO:0000256" key="3">
    <source>
        <dbReference type="ARBA" id="ARBA00022892"/>
    </source>
</evidence>
<dbReference type="SUPFAM" id="SSF64356">
    <property type="entry name" value="SNARE-like"/>
    <property type="match status" value="1"/>
</dbReference>
<reference evidence="7 8" key="2">
    <citation type="submission" date="2018-11" db="EMBL/GenBank/DDBJ databases">
        <authorList>
            <consortium name="Pathogen Informatics"/>
        </authorList>
    </citation>
    <scope>NUCLEOTIDE SEQUENCE [LARGE SCALE GENOMIC DNA]</scope>
</reference>
<evidence type="ECO:0000313" key="9">
    <source>
        <dbReference type="WBParaSite" id="TASK_0000549001-mRNA-1"/>
    </source>
</evidence>
<evidence type="ECO:0000256" key="2">
    <source>
        <dbReference type="ARBA" id="ARBA00022824"/>
    </source>
</evidence>